<reference evidence="1" key="1">
    <citation type="submission" date="2022-01" db="EMBL/GenBank/DDBJ databases">
        <authorList>
            <person name="King R."/>
        </authorList>
    </citation>
    <scope>NUCLEOTIDE SEQUENCE</scope>
</reference>
<sequence length="79" mass="8788">MAVMGKDSSTSSLTDPQLHWLFKKADLSSNAFLVSSSYSGDCLCIFRVFLPLIEMTKEIVKSDCANIAKRKKRITIDSV</sequence>
<accession>A0A9P0MHG6</accession>
<keyword evidence="2" id="KW-1185">Reference proteome</keyword>
<gene>
    <name evidence="1" type="ORF">NEZAVI_LOCUS5877</name>
</gene>
<name>A0A9P0MHG6_NEZVI</name>
<protein>
    <submittedName>
        <fullName evidence="1">Uncharacterized protein</fullName>
    </submittedName>
</protein>
<evidence type="ECO:0000313" key="1">
    <source>
        <dbReference type="EMBL" id="CAH1395635.1"/>
    </source>
</evidence>
<dbReference type="AlphaFoldDB" id="A0A9P0MHG6"/>
<dbReference type="Proteomes" id="UP001152798">
    <property type="component" value="Chromosome 3"/>
</dbReference>
<proteinExistence type="predicted"/>
<evidence type="ECO:0000313" key="2">
    <source>
        <dbReference type="Proteomes" id="UP001152798"/>
    </source>
</evidence>
<dbReference type="EMBL" id="OV725079">
    <property type="protein sequence ID" value="CAH1395635.1"/>
    <property type="molecule type" value="Genomic_DNA"/>
</dbReference>
<organism evidence="1 2">
    <name type="scientific">Nezara viridula</name>
    <name type="common">Southern green stink bug</name>
    <name type="synonym">Cimex viridulus</name>
    <dbReference type="NCBI Taxonomy" id="85310"/>
    <lineage>
        <taxon>Eukaryota</taxon>
        <taxon>Metazoa</taxon>
        <taxon>Ecdysozoa</taxon>
        <taxon>Arthropoda</taxon>
        <taxon>Hexapoda</taxon>
        <taxon>Insecta</taxon>
        <taxon>Pterygota</taxon>
        <taxon>Neoptera</taxon>
        <taxon>Paraneoptera</taxon>
        <taxon>Hemiptera</taxon>
        <taxon>Heteroptera</taxon>
        <taxon>Panheteroptera</taxon>
        <taxon>Pentatomomorpha</taxon>
        <taxon>Pentatomoidea</taxon>
        <taxon>Pentatomidae</taxon>
        <taxon>Pentatominae</taxon>
        <taxon>Nezara</taxon>
    </lineage>
</organism>